<evidence type="ECO:0000259" key="5">
    <source>
        <dbReference type="PROSITE" id="PS50931"/>
    </source>
</evidence>
<dbReference type="InterPro" id="IPR005119">
    <property type="entry name" value="LysR_subst-bd"/>
</dbReference>
<proteinExistence type="inferred from homology"/>
<keyword evidence="4" id="KW-0804">Transcription</keyword>
<evidence type="ECO:0000256" key="1">
    <source>
        <dbReference type="ARBA" id="ARBA00009437"/>
    </source>
</evidence>
<dbReference type="InterPro" id="IPR000847">
    <property type="entry name" value="LysR_HTH_N"/>
</dbReference>
<keyword evidence="7" id="KW-1185">Reference proteome</keyword>
<dbReference type="SUPFAM" id="SSF46785">
    <property type="entry name" value="Winged helix' DNA-binding domain"/>
    <property type="match status" value="1"/>
</dbReference>
<dbReference type="PROSITE" id="PS50931">
    <property type="entry name" value="HTH_LYSR"/>
    <property type="match status" value="1"/>
</dbReference>
<dbReference type="CDD" id="cd08471">
    <property type="entry name" value="PBP2_CrgA_like_2"/>
    <property type="match status" value="1"/>
</dbReference>
<feature type="domain" description="HTH lysR-type" evidence="5">
    <location>
        <begin position="1"/>
        <end position="59"/>
    </location>
</feature>
<evidence type="ECO:0000313" key="7">
    <source>
        <dbReference type="Proteomes" id="UP001350748"/>
    </source>
</evidence>
<dbReference type="EMBL" id="JAZHYN010000001">
    <property type="protein sequence ID" value="MEF3365009.1"/>
    <property type="molecule type" value="Genomic_DNA"/>
</dbReference>
<dbReference type="Pfam" id="PF00126">
    <property type="entry name" value="HTH_1"/>
    <property type="match status" value="1"/>
</dbReference>
<organism evidence="6 7">
    <name type="scientific">Methylocystis borbori</name>
    <dbReference type="NCBI Taxonomy" id="3118750"/>
    <lineage>
        <taxon>Bacteria</taxon>
        <taxon>Pseudomonadati</taxon>
        <taxon>Pseudomonadota</taxon>
        <taxon>Alphaproteobacteria</taxon>
        <taxon>Hyphomicrobiales</taxon>
        <taxon>Methylocystaceae</taxon>
        <taxon>Methylocystis</taxon>
    </lineage>
</organism>
<dbReference type="SUPFAM" id="SSF53850">
    <property type="entry name" value="Periplasmic binding protein-like II"/>
    <property type="match status" value="1"/>
</dbReference>
<keyword evidence="2" id="KW-0805">Transcription regulation</keyword>
<dbReference type="PANTHER" id="PTHR30537:SF5">
    <property type="entry name" value="HTH-TYPE TRANSCRIPTIONAL ACTIVATOR TTDR-RELATED"/>
    <property type="match status" value="1"/>
</dbReference>
<name>A0ABU7XC98_9HYPH</name>
<comment type="similarity">
    <text evidence="1">Belongs to the LysR transcriptional regulatory family.</text>
</comment>
<evidence type="ECO:0000256" key="2">
    <source>
        <dbReference type="ARBA" id="ARBA00023015"/>
    </source>
</evidence>
<keyword evidence="3" id="KW-0238">DNA-binding</keyword>
<evidence type="ECO:0000313" key="6">
    <source>
        <dbReference type="EMBL" id="MEF3365009.1"/>
    </source>
</evidence>
<dbReference type="Proteomes" id="UP001350748">
    <property type="component" value="Unassembled WGS sequence"/>
</dbReference>
<dbReference type="PANTHER" id="PTHR30537">
    <property type="entry name" value="HTH-TYPE TRANSCRIPTIONAL REGULATOR"/>
    <property type="match status" value="1"/>
</dbReference>
<reference evidence="6 7" key="1">
    <citation type="submission" date="2024-02" db="EMBL/GenBank/DDBJ databases">
        <authorList>
            <person name="Grouzdev D."/>
        </authorList>
    </citation>
    <scope>NUCLEOTIDE SEQUENCE [LARGE SCALE GENOMIC DNA]</scope>
    <source>
        <strain evidence="6 7">9N</strain>
    </source>
</reference>
<dbReference type="Gene3D" id="1.10.10.10">
    <property type="entry name" value="Winged helix-like DNA-binding domain superfamily/Winged helix DNA-binding domain"/>
    <property type="match status" value="1"/>
</dbReference>
<comment type="caution">
    <text evidence="6">The sequence shown here is derived from an EMBL/GenBank/DDBJ whole genome shotgun (WGS) entry which is preliminary data.</text>
</comment>
<protein>
    <submittedName>
        <fullName evidence="6">LysR family transcriptional regulator</fullName>
    </submittedName>
</protein>
<dbReference type="InterPro" id="IPR058163">
    <property type="entry name" value="LysR-type_TF_proteobact-type"/>
</dbReference>
<dbReference type="RefSeq" id="WP_332079904.1">
    <property type="nucleotide sequence ID" value="NZ_JAZHYN010000001.1"/>
</dbReference>
<dbReference type="PRINTS" id="PR00039">
    <property type="entry name" value="HTHLYSR"/>
</dbReference>
<dbReference type="Pfam" id="PF03466">
    <property type="entry name" value="LysR_substrate"/>
    <property type="match status" value="1"/>
</dbReference>
<dbReference type="InterPro" id="IPR036390">
    <property type="entry name" value="WH_DNA-bd_sf"/>
</dbReference>
<accession>A0ABU7XC98</accession>
<evidence type="ECO:0000256" key="3">
    <source>
        <dbReference type="ARBA" id="ARBA00023125"/>
    </source>
</evidence>
<sequence>MGRFQELKTFVAVAETGGFAKAAAQLGSSPPAVTRLIASLEARLGVQLFHRTTRIVQLTESGRRFAGRARALLLDLEDAEKEAGGEGGAPSGHLTLTASATMGRSLLPPIVAPFLNANPRVSATLLLLDRVVNLIEEGVDIALRVGRLPGSSLISTRIGEVTRVLVASPDYLARRGAPRAPDDLRLHSIIAFTGLMPDREWRYGGVGAKGGRISLRPRLEINDALTAIASAEKGEGVTIALSYMVSEGIRSGRLVEVLREHTPPPIPVQLVYPESRLVAPKVRAFIDFAAPRLRAALGEIAPLVTGDSKISTSSGP</sequence>
<gene>
    <name evidence="6" type="ORF">V3H18_00520</name>
</gene>
<dbReference type="InterPro" id="IPR036388">
    <property type="entry name" value="WH-like_DNA-bd_sf"/>
</dbReference>
<evidence type="ECO:0000256" key="4">
    <source>
        <dbReference type="ARBA" id="ARBA00023163"/>
    </source>
</evidence>
<dbReference type="Gene3D" id="3.40.190.290">
    <property type="match status" value="1"/>
</dbReference>